<accession>A0A0W0GFB3</accession>
<evidence type="ECO:0000256" key="14">
    <source>
        <dbReference type="PIRSR" id="PIRSR602401-1"/>
    </source>
</evidence>
<evidence type="ECO:0000256" key="9">
    <source>
        <dbReference type="ARBA" id="ARBA00023002"/>
    </source>
</evidence>
<evidence type="ECO:0000256" key="16">
    <source>
        <dbReference type="SAM" id="Phobius"/>
    </source>
</evidence>
<dbReference type="EMBL" id="LATX01000083">
    <property type="protein sequence ID" value="KTB47229.1"/>
    <property type="molecule type" value="Genomic_DNA"/>
</dbReference>
<keyword evidence="9" id="KW-0560">Oxidoreductase</keyword>
<evidence type="ECO:0000256" key="11">
    <source>
        <dbReference type="ARBA" id="ARBA00023033"/>
    </source>
</evidence>
<dbReference type="GO" id="GO:0016705">
    <property type="term" value="F:oxidoreductase activity, acting on paired donors, with incorporation or reduction of molecular oxygen"/>
    <property type="evidence" value="ECO:0007669"/>
    <property type="project" value="InterPro"/>
</dbReference>
<feature type="transmembrane region" description="Helical" evidence="16">
    <location>
        <begin position="15"/>
        <end position="34"/>
    </location>
</feature>
<organism evidence="17 18">
    <name type="scientific">Moniliophthora roreri</name>
    <name type="common">Frosty pod rot fungus</name>
    <name type="synonym">Monilia roreri</name>
    <dbReference type="NCBI Taxonomy" id="221103"/>
    <lineage>
        <taxon>Eukaryota</taxon>
        <taxon>Fungi</taxon>
        <taxon>Dikarya</taxon>
        <taxon>Basidiomycota</taxon>
        <taxon>Agaricomycotina</taxon>
        <taxon>Agaricomycetes</taxon>
        <taxon>Agaricomycetidae</taxon>
        <taxon>Agaricales</taxon>
        <taxon>Marasmiineae</taxon>
        <taxon>Marasmiaceae</taxon>
        <taxon>Moniliophthora</taxon>
    </lineage>
</organism>
<keyword evidence="13" id="KW-0325">Glycoprotein</keyword>
<feature type="transmembrane region" description="Helical" evidence="16">
    <location>
        <begin position="114"/>
        <end position="132"/>
    </location>
</feature>
<dbReference type="InterPro" id="IPR002401">
    <property type="entry name" value="Cyt_P450_E_grp-I"/>
</dbReference>
<sequence>MSPYPPYPSLKTTNMALNTLSYALLLLVICVVYFSTRRSGRLPPGPKGYPIVGNTFQLDPNRPWHTFVQWKKEYGDIVYFRLFNQDVILLNSAKAAGDLLDRRATNYSQRPRSIVAEYMTGGMLLVLINIGAKWRSMRRAAHEALNVRASTRYYPMQMREGIRLAMDLLESPEHCRDHVHRFTSSEIASLLYNNPPMESSQDPVISFLDSFIETVSKASSPGTYLANHIPILEFIPERLAKWKRQSKKIYEYHGERFQSYFRNIKEKLLRKQDVGPSFCATLVESHERHGLDDHSSACMAGYETTASTLGWLVLAMVRFPETQCKAQEELDSVVGRTRIPTLDDMENLPYLRAVVKEALRWRSPAPMGVFHASLEDDVYEGYFIPKNSYVIPNILAMNHDAATYGPDPDEFRPERFLNDDGTHKPSPPDTKDEGHFSFGICPGRHLTFNALLTFAIVLWAMHLEPGNEEALSIDDEGSGILSRPPPYKITSTPRFPEARELLKLAKEEWS</sequence>
<reference evidence="17 18" key="1">
    <citation type="submission" date="2015-12" db="EMBL/GenBank/DDBJ databases">
        <title>Draft genome sequence of Moniliophthora roreri, the causal agent of frosty pod rot of cacao.</title>
        <authorList>
            <person name="Aime M.C."/>
            <person name="Diaz-Valderrama J.R."/>
            <person name="Kijpornyongpan T."/>
            <person name="Phillips-Mora W."/>
        </authorList>
    </citation>
    <scope>NUCLEOTIDE SEQUENCE [LARGE SCALE GENOMIC DNA]</scope>
    <source>
        <strain evidence="17 18">MCA 2952</strain>
    </source>
</reference>
<comment type="similarity">
    <text evidence="4">Belongs to the cytochrome P450 family.</text>
</comment>
<dbReference type="AlphaFoldDB" id="A0A0W0GFB3"/>
<dbReference type="GO" id="GO:0016020">
    <property type="term" value="C:membrane"/>
    <property type="evidence" value="ECO:0007669"/>
    <property type="project" value="UniProtKB-SubCell"/>
</dbReference>
<keyword evidence="6 16" id="KW-0812">Transmembrane</keyword>
<evidence type="ECO:0000256" key="12">
    <source>
        <dbReference type="ARBA" id="ARBA00023136"/>
    </source>
</evidence>
<keyword evidence="7 14" id="KW-0479">Metal-binding</keyword>
<comment type="subcellular location">
    <subcellularLocation>
        <location evidence="2">Membrane</location>
        <topology evidence="2">Single-pass membrane protein</topology>
    </subcellularLocation>
</comment>
<evidence type="ECO:0000313" key="18">
    <source>
        <dbReference type="Proteomes" id="UP000054988"/>
    </source>
</evidence>
<protein>
    <recommendedName>
        <fullName evidence="19">Cytochrome p450</fullName>
    </recommendedName>
</protein>
<dbReference type="InterPro" id="IPR050364">
    <property type="entry name" value="Cytochrome_P450_fung"/>
</dbReference>
<evidence type="ECO:0000256" key="8">
    <source>
        <dbReference type="ARBA" id="ARBA00022989"/>
    </source>
</evidence>
<evidence type="ECO:0000256" key="1">
    <source>
        <dbReference type="ARBA" id="ARBA00001971"/>
    </source>
</evidence>
<comment type="caution">
    <text evidence="17">The sequence shown here is derived from an EMBL/GenBank/DDBJ whole genome shotgun (WGS) entry which is preliminary data.</text>
</comment>
<evidence type="ECO:0000256" key="3">
    <source>
        <dbReference type="ARBA" id="ARBA00005179"/>
    </source>
</evidence>
<dbReference type="PANTHER" id="PTHR46300:SF2">
    <property type="entry name" value="CYTOCHROME P450 MONOOXYGENASE ALNH-RELATED"/>
    <property type="match status" value="1"/>
</dbReference>
<dbReference type="SUPFAM" id="SSF48264">
    <property type="entry name" value="Cytochrome P450"/>
    <property type="match status" value="1"/>
</dbReference>
<evidence type="ECO:0000256" key="4">
    <source>
        <dbReference type="ARBA" id="ARBA00010617"/>
    </source>
</evidence>
<evidence type="ECO:0000256" key="7">
    <source>
        <dbReference type="ARBA" id="ARBA00022723"/>
    </source>
</evidence>
<dbReference type="CDD" id="cd11065">
    <property type="entry name" value="CYP64-like"/>
    <property type="match status" value="1"/>
</dbReference>
<feature type="compositionally biased region" description="Basic and acidic residues" evidence="15">
    <location>
        <begin position="409"/>
        <end position="423"/>
    </location>
</feature>
<comment type="cofactor">
    <cofactor evidence="1 14">
        <name>heme</name>
        <dbReference type="ChEBI" id="CHEBI:30413"/>
    </cofactor>
</comment>
<evidence type="ECO:0000256" key="2">
    <source>
        <dbReference type="ARBA" id="ARBA00004167"/>
    </source>
</evidence>
<evidence type="ECO:0008006" key="19">
    <source>
        <dbReference type="Google" id="ProtNLM"/>
    </source>
</evidence>
<keyword evidence="10 14" id="KW-0408">Iron</keyword>
<evidence type="ECO:0000256" key="13">
    <source>
        <dbReference type="ARBA" id="ARBA00023180"/>
    </source>
</evidence>
<dbReference type="eggNOG" id="KOG0156">
    <property type="taxonomic scope" value="Eukaryota"/>
</dbReference>
<dbReference type="InterPro" id="IPR001128">
    <property type="entry name" value="Cyt_P450"/>
</dbReference>
<name>A0A0W0GFB3_MONRR</name>
<feature type="region of interest" description="Disordered" evidence="15">
    <location>
        <begin position="407"/>
        <end position="431"/>
    </location>
</feature>
<dbReference type="PANTHER" id="PTHR46300">
    <property type="entry name" value="P450, PUTATIVE (EUROFUNG)-RELATED-RELATED"/>
    <property type="match status" value="1"/>
</dbReference>
<evidence type="ECO:0000256" key="15">
    <source>
        <dbReference type="SAM" id="MobiDB-lite"/>
    </source>
</evidence>
<comment type="pathway">
    <text evidence="3">Secondary metabolite biosynthesis.</text>
</comment>
<dbReference type="GO" id="GO:0020037">
    <property type="term" value="F:heme binding"/>
    <property type="evidence" value="ECO:0007669"/>
    <property type="project" value="InterPro"/>
</dbReference>
<evidence type="ECO:0000256" key="6">
    <source>
        <dbReference type="ARBA" id="ARBA00022692"/>
    </source>
</evidence>
<keyword evidence="11" id="KW-0503">Monooxygenase</keyword>
<dbReference type="PRINTS" id="PR00385">
    <property type="entry name" value="P450"/>
</dbReference>
<keyword evidence="5 14" id="KW-0349">Heme</keyword>
<gene>
    <name evidence="17" type="ORF">WG66_195</name>
</gene>
<keyword evidence="8 16" id="KW-1133">Transmembrane helix</keyword>
<dbReference type="GO" id="GO:0005506">
    <property type="term" value="F:iron ion binding"/>
    <property type="evidence" value="ECO:0007669"/>
    <property type="project" value="InterPro"/>
</dbReference>
<dbReference type="GO" id="GO:0004497">
    <property type="term" value="F:monooxygenase activity"/>
    <property type="evidence" value="ECO:0007669"/>
    <property type="project" value="UniProtKB-KW"/>
</dbReference>
<keyword evidence="12 16" id="KW-0472">Membrane</keyword>
<evidence type="ECO:0000256" key="10">
    <source>
        <dbReference type="ARBA" id="ARBA00023004"/>
    </source>
</evidence>
<dbReference type="Proteomes" id="UP000054988">
    <property type="component" value="Unassembled WGS sequence"/>
</dbReference>
<feature type="binding site" description="axial binding residue" evidence="14">
    <location>
        <position position="441"/>
    </location>
    <ligand>
        <name>heme</name>
        <dbReference type="ChEBI" id="CHEBI:30413"/>
    </ligand>
    <ligandPart>
        <name>Fe</name>
        <dbReference type="ChEBI" id="CHEBI:18248"/>
    </ligandPart>
</feature>
<dbReference type="PRINTS" id="PR00463">
    <property type="entry name" value="EP450I"/>
</dbReference>
<dbReference type="Pfam" id="PF00067">
    <property type="entry name" value="p450"/>
    <property type="match status" value="1"/>
</dbReference>
<dbReference type="Gene3D" id="1.10.630.10">
    <property type="entry name" value="Cytochrome P450"/>
    <property type="match status" value="1"/>
</dbReference>
<evidence type="ECO:0000313" key="17">
    <source>
        <dbReference type="EMBL" id="KTB47229.1"/>
    </source>
</evidence>
<evidence type="ECO:0000256" key="5">
    <source>
        <dbReference type="ARBA" id="ARBA00022617"/>
    </source>
</evidence>
<proteinExistence type="inferred from homology"/>
<dbReference type="InterPro" id="IPR036396">
    <property type="entry name" value="Cyt_P450_sf"/>
</dbReference>